<dbReference type="GO" id="GO:0006893">
    <property type="term" value="P:Golgi to plasma membrane transport"/>
    <property type="evidence" value="ECO:0007669"/>
    <property type="project" value="UniProtKB-UniRule"/>
</dbReference>
<dbReference type="PANTHER" id="PTHR13043">
    <property type="entry name" value="EXOCYST COMPLEX COMPONENT SEC5"/>
    <property type="match status" value="1"/>
</dbReference>
<dbReference type="EMBL" id="JAKCXM010000168">
    <property type="protein sequence ID" value="KAJ0399910.1"/>
    <property type="molecule type" value="Genomic_DNA"/>
</dbReference>
<comment type="subunit">
    <text evidence="4">Component of the exocyst complex.</text>
</comment>
<comment type="similarity">
    <text evidence="1 4">Belongs to the SEC5 family.</text>
</comment>
<keyword evidence="4" id="KW-0653">Protein transport</keyword>
<evidence type="ECO:0000256" key="1">
    <source>
        <dbReference type="ARBA" id="ARBA00010578"/>
    </source>
</evidence>
<comment type="function">
    <text evidence="4">Component of the exocyst complex involved in the docking of exocytic vesicles with fusion sites on the plasma membrane.</text>
</comment>
<accession>A0AAD5M9U3</accession>
<feature type="domain" description="Exocyst complex component EXOC2/Sec5 N-terminal" evidence="6">
    <location>
        <begin position="16"/>
        <end position="240"/>
    </location>
</feature>
<feature type="region of interest" description="Disordered" evidence="5">
    <location>
        <begin position="1"/>
        <end position="25"/>
    </location>
</feature>
<dbReference type="GO" id="GO:0006887">
    <property type="term" value="P:exocytosis"/>
    <property type="evidence" value="ECO:0007669"/>
    <property type="project" value="UniProtKB-KW"/>
</dbReference>
<comment type="caution">
    <text evidence="7">The sequence shown here is derived from an EMBL/GenBank/DDBJ whole genome shotgun (WGS) entry which is preliminary data.</text>
</comment>
<evidence type="ECO:0000259" key="6">
    <source>
        <dbReference type="Pfam" id="PF15469"/>
    </source>
</evidence>
<feature type="region of interest" description="Disordered" evidence="5">
    <location>
        <begin position="640"/>
        <end position="660"/>
    </location>
</feature>
<dbReference type="Proteomes" id="UP001209570">
    <property type="component" value="Unassembled WGS sequence"/>
</dbReference>
<evidence type="ECO:0000313" key="8">
    <source>
        <dbReference type="Proteomes" id="UP001209570"/>
    </source>
</evidence>
<name>A0AAD5M9U3_PYTIN</name>
<dbReference type="Gene3D" id="1.10.357.10">
    <property type="entry name" value="Tetracycline Repressor, domain 2"/>
    <property type="match status" value="1"/>
</dbReference>
<protein>
    <recommendedName>
        <fullName evidence="4">Exocyst complex component</fullName>
    </recommendedName>
</protein>
<evidence type="ECO:0000256" key="2">
    <source>
        <dbReference type="ARBA" id="ARBA00022448"/>
    </source>
</evidence>
<evidence type="ECO:0000256" key="5">
    <source>
        <dbReference type="SAM" id="MobiDB-lite"/>
    </source>
</evidence>
<proteinExistence type="inferred from homology"/>
<evidence type="ECO:0000313" key="7">
    <source>
        <dbReference type="EMBL" id="KAJ0399910.1"/>
    </source>
</evidence>
<feature type="compositionally biased region" description="Low complexity" evidence="5">
    <location>
        <begin position="640"/>
        <end position="655"/>
    </location>
</feature>
<dbReference type="PANTHER" id="PTHR13043:SF1">
    <property type="entry name" value="EXOCYST COMPLEX COMPONENT 2"/>
    <property type="match status" value="1"/>
</dbReference>
<keyword evidence="2 4" id="KW-0813">Transport</keyword>
<sequence>MPATAAAAPRGASDKRTPSLESPTFDPKEYLAVHHATTSFSSLQSELKELQHTTTDKTEQLKALVSAHFDQYLSCHEAVRALADDIRAHQQENAQLVGDMAALKQVTGSTLSVMLQRAREQRRIRNTLAVLHRFRPVFEITTKMKDSLQRQDFEKLAEDYCRLKTHQSKNNIAALQPVMTAAHEVAKLANAQLLQCFDSVSLSVQDQKRALTVLEALGLTDRPTLTCLGKQLDVLERRLAALPGHDSEPKALIAECGALIYRFRSGLWGLICELFEPPARTANSASKAAQSLGITSAEAEAIQQKAWRILSGATELIEKHASPPTAALLKQLNESFRQVKSLKRCPATAALLTTNIAQLKTSFCDKFRIKIVLQFVQQTCGAAREQLETEYFEPVTRLQTYATETSLRADDSAPAPAGASSTTKVARLVTEACDVFDEIRNTSMISSESRIQLYRASVLSVCASDVRSRWDSVWRHVSPVLMELADTMDAEVSGSLDSKTFRGVLVKELTHQLHAMLSSFLRGLLERFSAQIAPPSTMASVAGSARHREGPGVCVLFAIVANCIELREKHLPFVDACVQQLSEQTVTDGSSALRQLTIDVECQCVDKYVELHAEPLQRVLQAGAAEEALQSRVYGTAMLPPSGASDSASGSSSRTDSLRVDSRTTSFAGVGSDGGVSPAALALGIQAGNSIPQDCRQYVFNVLLQLITLRSEVETSLGSYAPCHEYVHRVSTHLTTRLGHHLQDAVGQLEKSDEPSEWRRIHLLVEVRFFLFALRDAMSEDTKIQLVSLERTLEKLKPVSEKAAVAHVQLLSQLKHQTKLYLLALHQR</sequence>
<evidence type="ECO:0000256" key="4">
    <source>
        <dbReference type="RuleBase" id="RU365069"/>
    </source>
</evidence>
<dbReference type="GO" id="GO:0015031">
    <property type="term" value="P:protein transport"/>
    <property type="evidence" value="ECO:0007669"/>
    <property type="project" value="UniProtKB-KW"/>
</dbReference>
<dbReference type="InterPro" id="IPR039481">
    <property type="entry name" value="EXOC2/Sec5_N_dom"/>
</dbReference>
<dbReference type="GO" id="GO:0000145">
    <property type="term" value="C:exocyst"/>
    <property type="evidence" value="ECO:0007669"/>
    <property type="project" value="UniProtKB-UniRule"/>
</dbReference>
<organism evidence="7 8">
    <name type="scientific">Pythium insidiosum</name>
    <name type="common">Pythiosis disease agent</name>
    <dbReference type="NCBI Taxonomy" id="114742"/>
    <lineage>
        <taxon>Eukaryota</taxon>
        <taxon>Sar</taxon>
        <taxon>Stramenopiles</taxon>
        <taxon>Oomycota</taxon>
        <taxon>Peronosporomycetes</taxon>
        <taxon>Pythiales</taxon>
        <taxon>Pythiaceae</taxon>
        <taxon>Pythium</taxon>
    </lineage>
</organism>
<keyword evidence="8" id="KW-1185">Reference proteome</keyword>
<evidence type="ECO:0000256" key="3">
    <source>
        <dbReference type="ARBA" id="ARBA00022483"/>
    </source>
</evidence>
<gene>
    <name evidence="7" type="ORF">P43SY_008116</name>
</gene>
<dbReference type="Pfam" id="PF15469">
    <property type="entry name" value="Sec5"/>
    <property type="match status" value="1"/>
</dbReference>
<dbReference type="InterPro" id="IPR029175">
    <property type="entry name" value="EXOC2/Sec5"/>
</dbReference>
<dbReference type="AlphaFoldDB" id="A0AAD5M9U3"/>
<reference evidence="7" key="1">
    <citation type="submission" date="2021-12" db="EMBL/GenBank/DDBJ databases">
        <title>Prjna785345.</title>
        <authorList>
            <person name="Rujirawat T."/>
            <person name="Krajaejun T."/>
        </authorList>
    </citation>
    <scope>NUCLEOTIDE SEQUENCE</scope>
    <source>
        <strain evidence="7">Pi057C3</strain>
    </source>
</reference>
<keyword evidence="3 4" id="KW-0268">Exocytosis</keyword>